<dbReference type="Pfam" id="PF05368">
    <property type="entry name" value="NmrA"/>
    <property type="match status" value="1"/>
</dbReference>
<dbReference type="RefSeq" id="WP_131958893.1">
    <property type="nucleotide sequence ID" value="NZ_SMFL01000004.1"/>
</dbReference>
<dbReference type="InterPro" id="IPR036291">
    <property type="entry name" value="NAD(P)-bd_dom_sf"/>
</dbReference>
<feature type="domain" description="NmrA-like" evidence="1">
    <location>
        <begin position="2"/>
        <end position="259"/>
    </location>
</feature>
<reference evidence="2 3" key="1">
    <citation type="submission" date="2019-03" db="EMBL/GenBank/DDBJ databases">
        <title>Dyadobacter AR-3-6 sp. nov., isolated from arctic soil.</title>
        <authorList>
            <person name="Chaudhary D.K."/>
        </authorList>
    </citation>
    <scope>NUCLEOTIDE SEQUENCE [LARGE SCALE GENOMIC DNA]</scope>
    <source>
        <strain evidence="2 3">AR-3-6</strain>
    </source>
</reference>
<name>A0A4R5DU34_9BACT</name>
<dbReference type="OrthoDB" id="2149806at2"/>
<dbReference type="Proteomes" id="UP000294850">
    <property type="component" value="Unassembled WGS sequence"/>
</dbReference>
<evidence type="ECO:0000313" key="2">
    <source>
        <dbReference type="EMBL" id="TDE15631.1"/>
    </source>
</evidence>
<dbReference type="PANTHER" id="PTHR43162">
    <property type="match status" value="1"/>
</dbReference>
<dbReference type="Gene3D" id="3.40.50.720">
    <property type="entry name" value="NAD(P)-binding Rossmann-like Domain"/>
    <property type="match status" value="1"/>
</dbReference>
<proteinExistence type="predicted"/>
<dbReference type="AlphaFoldDB" id="A0A4R5DU34"/>
<dbReference type="PANTHER" id="PTHR43162:SF1">
    <property type="entry name" value="PRESTALK A DIFFERENTIATION PROTEIN A"/>
    <property type="match status" value="1"/>
</dbReference>
<dbReference type="InterPro" id="IPR008030">
    <property type="entry name" value="NmrA-like"/>
</dbReference>
<accession>A0A4R5DU34</accession>
<evidence type="ECO:0000259" key="1">
    <source>
        <dbReference type="Pfam" id="PF05368"/>
    </source>
</evidence>
<keyword evidence="3" id="KW-1185">Reference proteome</keyword>
<sequence length="296" mass="31644">MKITLTGSLGHIGKPLVKELVQKGHAVTVISSNPGKQKEIETEGAVAAIGSMEDTYFLASAFSGADAVYTMVPPGNYFDLNIDLLAHYHNIGNNYAQAIKRSGVKHLVNLSTIGGNLEKGSGILRGAHDVEQILNALPSDVTITHMRPTSFYYNLYGYASMIKDLGYIAANYGDTGIPWVSPIDIAAAIADELLSVASGRKVRYVASEELTGQQTAKILGTAIGKPDLQWIVISDEETLAGLKAIGMNPKIAAGLVEMYGALQTGLLAEDYHLDKPAEMGKVKLADFALEFAEAFK</sequence>
<evidence type="ECO:0000313" key="3">
    <source>
        <dbReference type="Proteomes" id="UP000294850"/>
    </source>
</evidence>
<dbReference type="InterPro" id="IPR051604">
    <property type="entry name" value="Ergot_Alk_Oxidoreductase"/>
</dbReference>
<dbReference type="EMBL" id="SMFL01000004">
    <property type="protein sequence ID" value="TDE15631.1"/>
    <property type="molecule type" value="Genomic_DNA"/>
</dbReference>
<protein>
    <submittedName>
        <fullName evidence="2">NAD-dependent epimerase/dehydratase family protein</fullName>
    </submittedName>
</protein>
<dbReference type="Gene3D" id="3.90.25.10">
    <property type="entry name" value="UDP-galactose 4-epimerase, domain 1"/>
    <property type="match status" value="1"/>
</dbReference>
<organism evidence="2 3">
    <name type="scientific">Dyadobacter psychrotolerans</name>
    <dbReference type="NCBI Taxonomy" id="2541721"/>
    <lineage>
        <taxon>Bacteria</taxon>
        <taxon>Pseudomonadati</taxon>
        <taxon>Bacteroidota</taxon>
        <taxon>Cytophagia</taxon>
        <taxon>Cytophagales</taxon>
        <taxon>Spirosomataceae</taxon>
        <taxon>Dyadobacter</taxon>
    </lineage>
</organism>
<comment type="caution">
    <text evidence="2">The sequence shown here is derived from an EMBL/GenBank/DDBJ whole genome shotgun (WGS) entry which is preliminary data.</text>
</comment>
<gene>
    <name evidence="2" type="ORF">E0F88_14120</name>
</gene>
<dbReference type="SUPFAM" id="SSF51735">
    <property type="entry name" value="NAD(P)-binding Rossmann-fold domains"/>
    <property type="match status" value="1"/>
</dbReference>